<sequence>MKSQIDEIKKEYEKIQNQLNSPELSSDPQKMAALGKRQAELSETVSLIASLEKTEQDMTDNAEIINSGEDGEIAQMAMEENVKLISQKETLDSQIEKLLIPKDPNDSKNVIVEIRAGAGGDESALFSVELFRMYSKFAEDNGWQNILLSSNTNSVGGYKEVVFEINGTDVYGKMKYESGVHRVQRVPETEKNGRVHTSTVTVAVLPEAEEVDFKIEEKDLRIDTFCSSGPGGQSVNTTKSAVRITYLPTGLIVSCQDGKSQIKNKDKAMKVLRSRLVQIEEEKRIQESSDARKSQIGTGDRSEKIRTYNFPQDRITDHRIKKNWSGMGLILSGDLNSIINALIEEDIKMKMAK</sequence>
<dbReference type="InterPro" id="IPR045853">
    <property type="entry name" value="Pep_chain_release_fac_I_sf"/>
</dbReference>
<dbReference type="InterPro" id="IPR004373">
    <property type="entry name" value="RF-1"/>
</dbReference>
<name>X0RNA4_9ZZZZ</name>
<dbReference type="FunFam" id="3.30.70.1660:FF:000002">
    <property type="entry name" value="Peptide chain release factor 1"/>
    <property type="match status" value="1"/>
</dbReference>
<dbReference type="Gene3D" id="3.30.160.20">
    <property type="match status" value="1"/>
</dbReference>
<accession>X0RNA4</accession>
<evidence type="ECO:0000256" key="2">
    <source>
        <dbReference type="ARBA" id="ARBA00022481"/>
    </source>
</evidence>
<dbReference type="Pfam" id="PF00472">
    <property type="entry name" value="RF-1"/>
    <property type="match status" value="1"/>
</dbReference>
<dbReference type="SUPFAM" id="SSF75620">
    <property type="entry name" value="Release factor"/>
    <property type="match status" value="1"/>
</dbReference>
<keyword evidence="2" id="KW-0488">Methylation</keyword>
<feature type="domain" description="Peptide chain release factor" evidence="4">
    <location>
        <begin position="63"/>
        <end position="177"/>
    </location>
</feature>
<proteinExistence type="inferred from homology"/>
<dbReference type="FunFam" id="3.30.160.20:FF:000004">
    <property type="entry name" value="Peptide chain release factor 1"/>
    <property type="match status" value="1"/>
</dbReference>
<evidence type="ECO:0000313" key="5">
    <source>
        <dbReference type="EMBL" id="GAF70304.1"/>
    </source>
</evidence>
<dbReference type="EMBL" id="BARS01003929">
    <property type="protein sequence ID" value="GAF70304.1"/>
    <property type="molecule type" value="Genomic_DNA"/>
</dbReference>
<dbReference type="Gene3D" id="3.30.70.1660">
    <property type="match status" value="1"/>
</dbReference>
<dbReference type="Pfam" id="PF03462">
    <property type="entry name" value="PCRF"/>
    <property type="match status" value="1"/>
</dbReference>
<dbReference type="PANTHER" id="PTHR43804:SF7">
    <property type="entry name" value="LD18447P"/>
    <property type="match status" value="1"/>
</dbReference>
<dbReference type="InterPro" id="IPR005139">
    <property type="entry name" value="PCRF"/>
</dbReference>
<dbReference type="Gene3D" id="6.10.140.1950">
    <property type="match status" value="1"/>
</dbReference>
<gene>
    <name evidence="5" type="ORF">S01H1_07636</name>
</gene>
<evidence type="ECO:0000256" key="1">
    <source>
        <dbReference type="ARBA" id="ARBA00010835"/>
    </source>
</evidence>
<dbReference type="GO" id="GO:0005737">
    <property type="term" value="C:cytoplasm"/>
    <property type="evidence" value="ECO:0007669"/>
    <property type="project" value="UniProtKB-ARBA"/>
</dbReference>
<dbReference type="NCBIfam" id="TIGR00019">
    <property type="entry name" value="prfA"/>
    <property type="match status" value="1"/>
</dbReference>
<dbReference type="InterPro" id="IPR050057">
    <property type="entry name" value="Prokaryotic/Mito_RF"/>
</dbReference>
<evidence type="ECO:0000259" key="4">
    <source>
        <dbReference type="SMART" id="SM00937"/>
    </source>
</evidence>
<dbReference type="NCBIfam" id="NF001859">
    <property type="entry name" value="PRK00591.1"/>
    <property type="match status" value="1"/>
</dbReference>
<dbReference type="HAMAP" id="MF_00093">
    <property type="entry name" value="Rel_fac_1"/>
    <property type="match status" value="1"/>
</dbReference>
<keyword evidence="3" id="KW-0648">Protein biosynthesis</keyword>
<dbReference type="InterPro" id="IPR000352">
    <property type="entry name" value="Pep_chain_release_fac_I"/>
</dbReference>
<dbReference type="SMART" id="SM00937">
    <property type="entry name" value="PCRF"/>
    <property type="match status" value="1"/>
</dbReference>
<protein>
    <recommendedName>
        <fullName evidence="4">Peptide chain release factor domain-containing protein</fullName>
    </recommendedName>
</protein>
<evidence type="ECO:0000256" key="3">
    <source>
        <dbReference type="ARBA" id="ARBA00022917"/>
    </source>
</evidence>
<dbReference type="AlphaFoldDB" id="X0RNA4"/>
<organism evidence="5">
    <name type="scientific">marine sediment metagenome</name>
    <dbReference type="NCBI Taxonomy" id="412755"/>
    <lineage>
        <taxon>unclassified sequences</taxon>
        <taxon>metagenomes</taxon>
        <taxon>ecological metagenomes</taxon>
    </lineage>
</organism>
<dbReference type="PANTHER" id="PTHR43804">
    <property type="entry name" value="LD18447P"/>
    <property type="match status" value="1"/>
</dbReference>
<comment type="caution">
    <text evidence="5">The sequence shown here is derived from an EMBL/GenBank/DDBJ whole genome shotgun (WGS) entry which is preliminary data.</text>
</comment>
<dbReference type="GO" id="GO:0016149">
    <property type="term" value="F:translation release factor activity, codon specific"/>
    <property type="evidence" value="ECO:0007669"/>
    <property type="project" value="InterPro"/>
</dbReference>
<comment type="similarity">
    <text evidence="1">Belongs to the prokaryotic/mitochondrial release factor family.</text>
</comment>
<reference evidence="5" key="1">
    <citation type="journal article" date="2014" name="Front. Microbiol.">
        <title>High frequency of phylogenetically diverse reductive dehalogenase-homologous genes in deep subseafloor sedimentary metagenomes.</title>
        <authorList>
            <person name="Kawai M."/>
            <person name="Futagami T."/>
            <person name="Toyoda A."/>
            <person name="Takaki Y."/>
            <person name="Nishi S."/>
            <person name="Hori S."/>
            <person name="Arai W."/>
            <person name="Tsubouchi T."/>
            <person name="Morono Y."/>
            <person name="Uchiyama I."/>
            <person name="Ito T."/>
            <person name="Fujiyama A."/>
            <person name="Inagaki F."/>
            <person name="Takami H."/>
        </authorList>
    </citation>
    <scope>NUCLEOTIDE SEQUENCE</scope>
    <source>
        <strain evidence="5">Expedition CK06-06</strain>
    </source>
</reference>